<accession>A0A917HPV6</accession>
<organism evidence="1 2">
    <name type="scientific">Paenibacillus radicis</name>
    <name type="common">ex Gao et al. 2016</name>
    <dbReference type="NCBI Taxonomy" id="1737354"/>
    <lineage>
        <taxon>Bacteria</taxon>
        <taxon>Bacillati</taxon>
        <taxon>Bacillota</taxon>
        <taxon>Bacilli</taxon>
        <taxon>Bacillales</taxon>
        <taxon>Paenibacillaceae</taxon>
        <taxon>Paenibacillus</taxon>
    </lineage>
</organism>
<evidence type="ECO:0000313" key="1">
    <source>
        <dbReference type="EMBL" id="GGG85406.1"/>
    </source>
</evidence>
<proteinExistence type="predicted"/>
<dbReference type="RefSeq" id="WP_268237841.1">
    <property type="nucleotide sequence ID" value="NZ_BMHY01000014.1"/>
</dbReference>
<name>A0A917HPV6_9BACL</name>
<protein>
    <submittedName>
        <fullName evidence="1">Uncharacterized protein</fullName>
    </submittedName>
</protein>
<evidence type="ECO:0000313" key="2">
    <source>
        <dbReference type="Proteomes" id="UP000600247"/>
    </source>
</evidence>
<reference evidence="1 2" key="1">
    <citation type="journal article" date="2014" name="Int. J. Syst. Evol. Microbiol.">
        <title>Complete genome sequence of Corynebacterium casei LMG S-19264T (=DSM 44701T), isolated from a smear-ripened cheese.</title>
        <authorList>
            <consortium name="US DOE Joint Genome Institute (JGI-PGF)"/>
            <person name="Walter F."/>
            <person name="Albersmeier A."/>
            <person name="Kalinowski J."/>
            <person name="Ruckert C."/>
        </authorList>
    </citation>
    <scope>NUCLEOTIDE SEQUENCE [LARGE SCALE GENOMIC DNA]</scope>
    <source>
        <strain evidence="1 2">CGMCC 1.15286</strain>
    </source>
</reference>
<gene>
    <name evidence="1" type="ORF">GCM10010918_49200</name>
</gene>
<sequence length="44" mass="4688">MIPLFAGQQPDMEVVANGDLRDSEPASLNNEANFAVELVGEGLE</sequence>
<dbReference type="Proteomes" id="UP000600247">
    <property type="component" value="Unassembled WGS sequence"/>
</dbReference>
<dbReference type="AlphaFoldDB" id="A0A917HPV6"/>
<keyword evidence="2" id="KW-1185">Reference proteome</keyword>
<comment type="caution">
    <text evidence="1">The sequence shown here is derived from an EMBL/GenBank/DDBJ whole genome shotgun (WGS) entry which is preliminary data.</text>
</comment>
<dbReference type="EMBL" id="BMHY01000014">
    <property type="protein sequence ID" value="GGG85406.1"/>
    <property type="molecule type" value="Genomic_DNA"/>
</dbReference>